<evidence type="ECO:0000259" key="1">
    <source>
        <dbReference type="Pfam" id="PF23998"/>
    </source>
</evidence>
<dbReference type="PANTHER" id="PTHR46843:SF1">
    <property type="entry name" value="BTB_POZ DOMAIN-CONTAINING PROTEIN 16"/>
    <property type="match status" value="1"/>
</dbReference>
<accession>A0A8C4MDL4</accession>
<organism evidence="2">
    <name type="scientific">Equus asinus asinus</name>
    <dbReference type="NCBI Taxonomy" id="83772"/>
    <lineage>
        <taxon>Eukaryota</taxon>
        <taxon>Metazoa</taxon>
        <taxon>Chordata</taxon>
        <taxon>Craniata</taxon>
        <taxon>Vertebrata</taxon>
        <taxon>Euteleostomi</taxon>
        <taxon>Mammalia</taxon>
        <taxon>Eutheria</taxon>
        <taxon>Laurasiatheria</taxon>
        <taxon>Perissodactyla</taxon>
        <taxon>Equidae</taxon>
        <taxon>Equus</taxon>
    </lineage>
</organism>
<dbReference type="AlphaFoldDB" id="A0A8C4MDL4"/>
<protein>
    <recommendedName>
        <fullName evidence="1">BTBDG BTB/POZ domain-containing protein</fullName>
    </recommendedName>
</protein>
<evidence type="ECO:0000313" key="2">
    <source>
        <dbReference type="Ensembl" id="ENSEASP00005021005.1"/>
    </source>
</evidence>
<dbReference type="InterPro" id="IPR042833">
    <property type="entry name" value="BTBD16"/>
</dbReference>
<reference evidence="2" key="1">
    <citation type="submission" date="2023-03" db="UniProtKB">
        <authorList>
            <consortium name="Ensembl"/>
        </authorList>
    </citation>
    <scope>IDENTIFICATION</scope>
</reference>
<dbReference type="OMA" id="LARCKVY"/>
<dbReference type="Pfam" id="PF23998">
    <property type="entry name" value="BTB_BTBDG"/>
    <property type="match status" value="1"/>
</dbReference>
<dbReference type="Ensembl" id="ENSEAST00005022793.1">
    <property type="protein sequence ID" value="ENSEASP00005021005.1"/>
    <property type="gene ID" value="ENSEASG00005014383.1"/>
</dbReference>
<feature type="domain" description="BTBDG BTB/POZ" evidence="1">
    <location>
        <begin position="29"/>
        <end position="145"/>
    </location>
</feature>
<dbReference type="InterPro" id="IPR056426">
    <property type="entry name" value="BTB_BTBDG"/>
</dbReference>
<name>A0A8C4MDL4_EQUAS</name>
<sequence length="145" mass="16138">MENMGEGVAGSPGRAVVELFAQHLFLSSDVILECLGFKWELHQPQLFQSKTLTKLYLGALARATTSPIKELEKLLQAHLTGKIKERPPIKKMIISLKINDPLVTKVAFATALKNLYMSEAEINMDDMLGVLASAHILQFSTLFQR</sequence>
<proteinExistence type="predicted"/>
<dbReference type="PANTHER" id="PTHR46843">
    <property type="entry name" value="BTB/POZ DOMAIN-CONTAINING PROTEIN 16"/>
    <property type="match status" value="1"/>
</dbReference>